<dbReference type="PANTHER" id="PTHR11785:SF512">
    <property type="entry name" value="SOBREMESA, ISOFORM B"/>
    <property type="match status" value="1"/>
</dbReference>
<proteinExistence type="predicted"/>
<dbReference type="AlphaFoldDB" id="A0A484PDU4"/>
<dbReference type="PIRSF" id="PIRSF006060">
    <property type="entry name" value="AA_transporter"/>
    <property type="match status" value="1"/>
</dbReference>
<feature type="transmembrane region" description="Helical" evidence="6">
    <location>
        <begin position="35"/>
        <end position="55"/>
    </location>
</feature>
<name>A0A484PDU4_9ZZZZ</name>
<feature type="compositionally biased region" description="Low complexity" evidence="5">
    <location>
        <begin position="7"/>
        <end position="23"/>
    </location>
</feature>
<feature type="transmembrane region" description="Helical" evidence="6">
    <location>
        <begin position="147"/>
        <end position="166"/>
    </location>
</feature>
<dbReference type="GO" id="GO:0015179">
    <property type="term" value="F:L-amino acid transmembrane transporter activity"/>
    <property type="evidence" value="ECO:0007669"/>
    <property type="project" value="TreeGrafter"/>
</dbReference>
<evidence type="ECO:0000256" key="3">
    <source>
        <dbReference type="ARBA" id="ARBA00022989"/>
    </source>
</evidence>
<feature type="transmembrane region" description="Helical" evidence="6">
    <location>
        <begin position="298"/>
        <end position="325"/>
    </location>
</feature>
<feature type="transmembrane region" description="Helical" evidence="6">
    <location>
        <begin position="376"/>
        <end position="396"/>
    </location>
</feature>
<keyword evidence="3 6" id="KW-1133">Transmembrane helix</keyword>
<evidence type="ECO:0000256" key="1">
    <source>
        <dbReference type="ARBA" id="ARBA00004141"/>
    </source>
</evidence>
<evidence type="ECO:0000256" key="2">
    <source>
        <dbReference type="ARBA" id="ARBA00022692"/>
    </source>
</evidence>
<feature type="transmembrane region" description="Helical" evidence="6">
    <location>
        <begin position="175"/>
        <end position="194"/>
    </location>
</feature>
<feature type="transmembrane region" description="Helical" evidence="6">
    <location>
        <begin position="214"/>
        <end position="236"/>
    </location>
</feature>
<evidence type="ECO:0000313" key="7">
    <source>
        <dbReference type="EMBL" id="VFR23993.1"/>
    </source>
</evidence>
<reference evidence="7" key="1">
    <citation type="submission" date="2019-03" db="EMBL/GenBank/DDBJ databases">
        <authorList>
            <person name="Danneels B."/>
        </authorList>
    </citation>
    <scope>NUCLEOTIDE SEQUENCE</scope>
</reference>
<feature type="transmembrane region" description="Helical" evidence="6">
    <location>
        <begin position="248"/>
        <end position="267"/>
    </location>
</feature>
<dbReference type="InterPro" id="IPR002293">
    <property type="entry name" value="AA/rel_permease1"/>
</dbReference>
<feature type="transmembrane region" description="Helical" evidence="6">
    <location>
        <begin position="108"/>
        <end position="132"/>
    </location>
</feature>
<gene>
    <name evidence="7" type="ORF">AMP9_1606</name>
    <name evidence="8" type="ORF">RAN3_1585</name>
</gene>
<keyword evidence="2 6" id="KW-0812">Transmembrane</keyword>
<evidence type="ECO:0000313" key="8">
    <source>
        <dbReference type="EMBL" id="VFR94744.1"/>
    </source>
</evidence>
<protein>
    <submittedName>
        <fullName evidence="7">Amino acid transporter</fullName>
    </submittedName>
</protein>
<feature type="transmembrane region" description="Helical" evidence="6">
    <location>
        <begin position="346"/>
        <end position="370"/>
    </location>
</feature>
<organism evidence="7">
    <name type="scientific">plant metagenome</name>
    <dbReference type="NCBI Taxonomy" id="1297885"/>
    <lineage>
        <taxon>unclassified sequences</taxon>
        <taxon>metagenomes</taxon>
        <taxon>organismal metagenomes</taxon>
    </lineage>
</organism>
<accession>A0A484PDU4</accession>
<feature type="transmembrane region" description="Helical" evidence="6">
    <location>
        <begin position="67"/>
        <end position="87"/>
    </location>
</feature>
<dbReference type="Gene3D" id="1.20.1740.10">
    <property type="entry name" value="Amino acid/polyamine transporter I"/>
    <property type="match status" value="1"/>
</dbReference>
<feature type="region of interest" description="Disordered" evidence="5">
    <location>
        <begin position="1"/>
        <end position="23"/>
    </location>
</feature>
<dbReference type="PANTHER" id="PTHR11785">
    <property type="entry name" value="AMINO ACID TRANSPORTER"/>
    <property type="match status" value="1"/>
</dbReference>
<dbReference type="Pfam" id="PF13520">
    <property type="entry name" value="AA_permease_2"/>
    <property type="match status" value="1"/>
</dbReference>
<dbReference type="InterPro" id="IPR050598">
    <property type="entry name" value="AminoAcid_Transporter"/>
</dbReference>
<comment type="subcellular location">
    <subcellularLocation>
        <location evidence="1">Membrane</location>
        <topology evidence="1">Multi-pass membrane protein</topology>
    </subcellularLocation>
</comment>
<keyword evidence="4 6" id="KW-0472">Membrane</keyword>
<dbReference type="EMBL" id="CAADIO010000040">
    <property type="protein sequence ID" value="VFR94744.1"/>
    <property type="molecule type" value="Genomic_DNA"/>
</dbReference>
<evidence type="ECO:0000256" key="4">
    <source>
        <dbReference type="ARBA" id="ARBA00023136"/>
    </source>
</evidence>
<dbReference type="GO" id="GO:0016020">
    <property type="term" value="C:membrane"/>
    <property type="evidence" value="ECO:0007669"/>
    <property type="project" value="UniProtKB-SubCell"/>
</dbReference>
<dbReference type="EMBL" id="CAADHY010000018">
    <property type="protein sequence ID" value="VFR23993.1"/>
    <property type="molecule type" value="Genomic_DNA"/>
</dbReference>
<evidence type="ECO:0000256" key="5">
    <source>
        <dbReference type="SAM" id="MobiDB-lite"/>
    </source>
</evidence>
<feature type="transmembrane region" description="Helical" evidence="6">
    <location>
        <begin position="433"/>
        <end position="453"/>
    </location>
</feature>
<feature type="transmembrane region" description="Helical" evidence="6">
    <location>
        <begin position="408"/>
        <end position="427"/>
    </location>
</feature>
<sequence length="467" mass="49243">MSEVAQPTSASPAASSPSSAAPDTAPRRLLGTIDVMALIIGIVIGAGIFSAPALVAANSHSVTEMMFAWLLGGLISIAGALCYAELATAHPNTGGDYHFLRLAYGDRLSFLFAWARLTVIPTGSIALLGFVFGDYATQVYSLGEYSSAWYAAGMVLVLTAINLVGLRSGKWTQNLLTLLEVGGVLFIIGAGLFMTPDPQAVGALSPATREATQWGLILVFVMLTYGGWNEAAYVSAETVGANRNLPRALCWSLGIVTIAYLLVNLAFVRVLGLEGAGATDAVAADMLRALMGESGARIISVLIAVSALTSANATILLGARTIYAFGRDEPMFSALGRWNARHDGPTNALVTVGLISLALVGLGAITRSGFSTMVDYTAPVFWFFFMLTGIALFVLRRRWPDHPRPFKVPLYPVTPIVFVAICAYLLYSSVMYTGMGAFVGIGVLLLGAVLLLFRRTPPAASDPGKAS</sequence>
<evidence type="ECO:0000256" key="6">
    <source>
        <dbReference type="SAM" id="Phobius"/>
    </source>
</evidence>